<dbReference type="EMBL" id="WBMO01000001">
    <property type="protein sequence ID" value="MDV2474361.1"/>
    <property type="molecule type" value="Genomic_DNA"/>
</dbReference>
<comment type="caution">
    <text evidence="1">The sequence shown here is derived from an EMBL/GenBank/DDBJ whole genome shotgun (WGS) entry which is preliminary data.</text>
</comment>
<dbReference type="Proteomes" id="UP001275440">
    <property type="component" value="Unassembled WGS sequence"/>
</dbReference>
<sequence>MSKGPVLAATHLLLDWADQGPHHDLADVTDADGTSLMDEVGDRAEDVAVYVTNLRGDLGDRFEPINPRGGVYRVDLARF</sequence>
<organism evidence="1 2">
    <name type="scientific">Rhodococcus zopfii</name>
    <dbReference type="NCBI Taxonomy" id="43772"/>
    <lineage>
        <taxon>Bacteria</taxon>
        <taxon>Bacillati</taxon>
        <taxon>Actinomycetota</taxon>
        <taxon>Actinomycetes</taxon>
        <taxon>Mycobacteriales</taxon>
        <taxon>Nocardiaceae</taxon>
        <taxon>Rhodococcus</taxon>
    </lineage>
</organism>
<evidence type="ECO:0000313" key="1">
    <source>
        <dbReference type="EMBL" id="MDV2474361.1"/>
    </source>
</evidence>
<reference evidence="1 2" key="1">
    <citation type="submission" date="2019-10" db="EMBL/GenBank/DDBJ databases">
        <title>Draft Genome Assembly of Rhodococcus zopfii DSM44189.</title>
        <authorList>
            <person name="Sutton J.M."/>
            <person name="Akob D.M."/>
            <person name="Bushman T.J."/>
        </authorList>
    </citation>
    <scope>NUCLEOTIDE SEQUENCE [LARGE SCALE GENOMIC DNA]</scope>
    <source>
        <strain evidence="1 2">DSM 44189</strain>
    </source>
</reference>
<accession>A0ABU3WK46</accession>
<keyword evidence="2" id="KW-1185">Reference proteome</keyword>
<evidence type="ECO:0000313" key="2">
    <source>
        <dbReference type="Proteomes" id="UP001275440"/>
    </source>
</evidence>
<name>A0ABU3WK46_9NOCA</name>
<gene>
    <name evidence="1" type="ORF">F8M49_01160</name>
</gene>
<proteinExistence type="predicted"/>
<protein>
    <submittedName>
        <fullName evidence="1">Uncharacterized protein</fullName>
    </submittedName>
</protein>